<accession>A0AAD7MVE5</accession>
<dbReference type="SUPFAM" id="SSF55658">
    <property type="entry name" value="L9 N-domain-like"/>
    <property type="match status" value="1"/>
</dbReference>
<proteinExistence type="predicted"/>
<dbReference type="Gene3D" id="3.40.970.10">
    <property type="entry name" value="Ribonuclease H1, N-terminal domain"/>
    <property type="match status" value="1"/>
</dbReference>
<dbReference type="EMBL" id="JARKIB010000131">
    <property type="protein sequence ID" value="KAJ7734681.1"/>
    <property type="molecule type" value="Genomic_DNA"/>
</dbReference>
<gene>
    <name evidence="3" type="ORF">B0H16DRAFT_1731741</name>
</gene>
<feature type="domain" description="Ribonuclease H1 N-terminal" evidence="2">
    <location>
        <begin position="266"/>
        <end position="307"/>
    </location>
</feature>
<dbReference type="Proteomes" id="UP001215598">
    <property type="component" value="Unassembled WGS sequence"/>
</dbReference>
<dbReference type="Pfam" id="PF01693">
    <property type="entry name" value="Cauli_VI"/>
    <property type="match status" value="1"/>
</dbReference>
<sequence length="323" mass="34709">MSLHDLTPSELANLIAPTNHPEHLTADELDHLISHLSESQLDDVVRQLGVGVFVRQLPPVFSRVFLAARCVAGDRSQSPDHDELVEDLICDFDEQSFETSTPPPSSPEPPLTPARSRQVQSTPSTPSTPLTAPIETPRYAYSTPTAAGNTVTWFQAGALTQSIQDASVHTIRGSQSRSTGKAYTIFFGGEVSVFELWDDVKPRIKGHGLVIYGGFISVDAATAALQYAREKGWTGDSNPPPYNAGPPLPSQFEANPLSAGAMHTLWYAVCCGIAPGVYCSWLECSLNVSGVKSSLHASFKTCAEAEQAFNSVLSSGLVKVLVR</sequence>
<evidence type="ECO:0000313" key="4">
    <source>
        <dbReference type="Proteomes" id="UP001215598"/>
    </source>
</evidence>
<dbReference type="InterPro" id="IPR011320">
    <property type="entry name" value="RNase_H1_N"/>
</dbReference>
<dbReference type="AlphaFoldDB" id="A0AAD7MVE5"/>
<keyword evidence="4" id="KW-1185">Reference proteome</keyword>
<comment type="caution">
    <text evidence="3">The sequence shown here is derived from an EMBL/GenBank/DDBJ whole genome shotgun (WGS) entry which is preliminary data.</text>
</comment>
<evidence type="ECO:0000256" key="1">
    <source>
        <dbReference type="SAM" id="MobiDB-lite"/>
    </source>
</evidence>
<reference evidence="3" key="1">
    <citation type="submission" date="2023-03" db="EMBL/GenBank/DDBJ databases">
        <title>Massive genome expansion in bonnet fungi (Mycena s.s.) driven by repeated elements and novel gene families across ecological guilds.</title>
        <authorList>
            <consortium name="Lawrence Berkeley National Laboratory"/>
            <person name="Harder C.B."/>
            <person name="Miyauchi S."/>
            <person name="Viragh M."/>
            <person name="Kuo A."/>
            <person name="Thoen E."/>
            <person name="Andreopoulos B."/>
            <person name="Lu D."/>
            <person name="Skrede I."/>
            <person name="Drula E."/>
            <person name="Henrissat B."/>
            <person name="Morin E."/>
            <person name="Kohler A."/>
            <person name="Barry K."/>
            <person name="LaButti K."/>
            <person name="Morin E."/>
            <person name="Salamov A."/>
            <person name="Lipzen A."/>
            <person name="Mereny Z."/>
            <person name="Hegedus B."/>
            <person name="Baldrian P."/>
            <person name="Stursova M."/>
            <person name="Weitz H."/>
            <person name="Taylor A."/>
            <person name="Grigoriev I.V."/>
            <person name="Nagy L.G."/>
            <person name="Martin F."/>
            <person name="Kauserud H."/>
        </authorList>
    </citation>
    <scope>NUCLEOTIDE SEQUENCE</scope>
    <source>
        <strain evidence="3">CBHHK182m</strain>
    </source>
</reference>
<name>A0AAD7MVE5_9AGAR</name>
<evidence type="ECO:0000259" key="2">
    <source>
        <dbReference type="Pfam" id="PF01693"/>
    </source>
</evidence>
<feature type="compositionally biased region" description="Pro residues" evidence="1">
    <location>
        <begin position="101"/>
        <end position="112"/>
    </location>
</feature>
<feature type="region of interest" description="Disordered" evidence="1">
    <location>
        <begin position="95"/>
        <end position="135"/>
    </location>
</feature>
<protein>
    <recommendedName>
        <fullName evidence="2">Ribonuclease H1 N-terminal domain-containing protein</fullName>
    </recommendedName>
</protein>
<evidence type="ECO:0000313" key="3">
    <source>
        <dbReference type="EMBL" id="KAJ7734681.1"/>
    </source>
</evidence>
<dbReference type="InterPro" id="IPR009027">
    <property type="entry name" value="Ribosomal_bL9/RNase_H1_N"/>
</dbReference>
<dbReference type="InterPro" id="IPR037056">
    <property type="entry name" value="RNase_H1_N_sf"/>
</dbReference>
<organism evidence="3 4">
    <name type="scientific">Mycena metata</name>
    <dbReference type="NCBI Taxonomy" id="1033252"/>
    <lineage>
        <taxon>Eukaryota</taxon>
        <taxon>Fungi</taxon>
        <taxon>Dikarya</taxon>
        <taxon>Basidiomycota</taxon>
        <taxon>Agaricomycotina</taxon>
        <taxon>Agaricomycetes</taxon>
        <taxon>Agaricomycetidae</taxon>
        <taxon>Agaricales</taxon>
        <taxon>Marasmiineae</taxon>
        <taxon>Mycenaceae</taxon>
        <taxon>Mycena</taxon>
    </lineage>
</organism>